<dbReference type="EMBL" id="LO018304">
    <property type="protein sequence ID" value="CUM60657.1"/>
    <property type="molecule type" value="Genomic_DNA"/>
</dbReference>
<dbReference type="AlphaFoldDB" id="A0A1J1JIU5"/>
<protein>
    <recommendedName>
        <fullName evidence="3">Transposase</fullName>
    </recommendedName>
</protein>
<dbReference type="EMBL" id="LR882963">
    <property type="protein sequence ID" value="CAD5931019.1"/>
    <property type="molecule type" value="Genomic_DNA"/>
</dbReference>
<proteinExistence type="predicted"/>
<evidence type="ECO:0000313" key="2">
    <source>
        <dbReference type="EMBL" id="CUM60657.1"/>
    </source>
</evidence>
<evidence type="ECO:0000313" key="1">
    <source>
        <dbReference type="EMBL" id="CAD5931019.1"/>
    </source>
</evidence>
<accession>A0A1J1JIU5</accession>
<reference evidence="1" key="2">
    <citation type="submission" date="2020-09" db="EMBL/GenBank/DDBJ databases">
        <authorList>
            <person name="Blom J."/>
        </authorList>
    </citation>
    <scope>NUCLEOTIDE SEQUENCE</scope>
    <source>
        <strain evidence="1">No.66</strain>
    </source>
</reference>
<reference evidence="2" key="1">
    <citation type="submission" date="2015-09" db="EMBL/GenBank/DDBJ databases">
        <authorList>
            <person name="Jackson K.R."/>
            <person name="Lunt B.L."/>
            <person name="Fisher J.N.B."/>
            <person name="Gardner A.V."/>
            <person name="Bailey M.E."/>
            <person name="Deus L.M."/>
            <person name="Earl A.S."/>
            <person name="Gibby P.D."/>
            <person name="Hartmann K.A."/>
            <person name="Liu J.E."/>
            <person name="Manci A.M."/>
            <person name="Nielsen D.A."/>
            <person name="Solomon M.B."/>
            <person name="Breakwell D.P."/>
            <person name="Burnett S.H."/>
            <person name="Grose J.H."/>
        </authorList>
    </citation>
    <scope>NUCLEOTIDE SEQUENCE</scope>
    <source>
        <strain evidence="2">7805</strain>
    </source>
</reference>
<sequence>MIVMEYKVKGKPNQYKAIDEAIRTTQLIRNKAIRYWMDNSR</sequence>
<gene>
    <name evidence="1" type="ORF">PANO66_01349</name>
    <name evidence="2" type="ORF">PLAM_2691</name>
</gene>
<dbReference type="Proteomes" id="UP001153761">
    <property type="component" value="Chromosome"/>
</dbReference>
<organism evidence="2">
    <name type="scientific">Planktothrix agardhii</name>
    <name type="common">Oscillatoria agardhii</name>
    <dbReference type="NCBI Taxonomy" id="1160"/>
    <lineage>
        <taxon>Bacteria</taxon>
        <taxon>Bacillati</taxon>
        <taxon>Cyanobacteriota</taxon>
        <taxon>Cyanophyceae</taxon>
        <taxon>Oscillatoriophycideae</taxon>
        <taxon>Oscillatoriales</taxon>
        <taxon>Microcoleaceae</taxon>
        <taxon>Planktothrix</taxon>
    </lineage>
</organism>
<name>A0A1J1JIU5_PLAAG</name>
<evidence type="ECO:0008006" key="3">
    <source>
        <dbReference type="Google" id="ProtNLM"/>
    </source>
</evidence>
<dbReference type="RefSeq" id="WP_320060476.1">
    <property type="nucleotide sequence ID" value="NZ_JBIIEP010000001.1"/>
</dbReference>